<dbReference type="PROSITE" id="PS51257">
    <property type="entry name" value="PROKAR_LIPOPROTEIN"/>
    <property type="match status" value="1"/>
</dbReference>
<feature type="compositionally biased region" description="Low complexity" evidence="5">
    <location>
        <begin position="24"/>
        <end position="44"/>
    </location>
</feature>
<dbReference type="Gene3D" id="3.40.190.10">
    <property type="entry name" value="Periplasmic binding protein-like II"/>
    <property type="match status" value="2"/>
</dbReference>
<evidence type="ECO:0000259" key="6">
    <source>
        <dbReference type="SMART" id="SM00062"/>
    </source>
</evidence>
<sequence length="363" mass="39135">MRVWAIGAMALLTALAGCDRKPAETPAETPAPAPAAASTSDLPDSPTLAAVKRRGRLNCGVHQGLVGFAYTDNRGQWRGFDVDFCRAMAAAIFGDADAVRFVPLTANERFAALSEGRIDVLWRNSSWTMSRDAGEGFVFAGINYYDGQGFLVRRSLNLASATELNGARVCVQKGSNAQANADDFFRSRGVAYRPVVLDTEEAARDVYGREDCDAFSADISALAAARTVLSNPQEHVILSDVVSKEPLGPAVKPGDDRWAAVVRWTLNAVILAEELGVTRENAETLAKDARDPRVRRLLGAEGDYGAMMGLSRTWALDAIQATGNYGEIFDRNLGSQSPLDLARGLNAQWNARPNGLIYGLPIR</sequence>
<feature type="domain" description="Solute-binding protein family 3/N-terminal" evidence="6">
    <location>
        <begin position="56"/>
        <end position="285"/>
    </location>
</feature>
<evidence type="ECO:0000256" key="5">
    <source>
        <dbReference type="SAM" id="MobiDB-lite"/>
    </source>
</evidence>
<evidence type="ECO:0000313" key="8">
    <source>
        <dbReference type="Proteomes" id="UP001055429"/>
    </source>
</evidence>
<dbReference type="InterPro" id="IPR018313">
    <property type="entry name" value="SBP_3_CS"/>
</dbReference>
<dbReference type="EMBL" id="CP097649">
    <property type="protein sequence ID" value="URI16751.1"/>
    <property type="molecule type" value="Genomic_DNA"/>
</dbReference>
<dbReference type="PANTHER" id="PTHR30085:SF7">
    <property type="entry name" value="AMINO-ACID ABC TRANSPORTER-BINDING PROTEIN YHDW-RELATED"/>
    <property type="match status" value="1"/>
</dbReference>
<dbReference type="Pfam" id="PF00497">
    <property type="entry name" value="SBP_bac_3"/>
    <property type="match status" value="1"/>
</dbReference>
<evidence type="ECO:0000256" key="4">
    <source>
        <dbReference type="RuleBase" id="RU003744"/>
    </source>
</evidence>
<dbReference type="SUPFAM" id="SSF53850">
    <property type="entry name" value="Periplasmic binding protein-like II"/>
    <property type="match status" value="1"/>
</dbReference>
<gene>
    <name evidence="7" type="ORF">M8231_07235</name>
</gene>
<protein>
    <submittedName>
        <fullName evidence="7">Amino acid ABC transporter substrate-binding protein</fullName>
    </submittedName>
</protein>
<name>A0ABY4SPC0_9CAUL</name>
<evidence type="ECO:0000313" key="7">
    <source>
        <dbReference type="EMBL" id="URI16751.1"/>
    </source>
</evidence>
<evidence type="ECO:0000256" key="1">
    <source>
        <dbReference type="ARBA" id="ARBA00010333"/>
    </source>
</evidence>
<keyword evidence="3" id="KW-0732">Signal</keyword>
<keyword evidence="2" id="KW-0813">Transport</keyword>
<organism evidence="7 8">
    <name type="scientific">Brevundimonas albigilva</name>
    <dbReference type="NCBI Taxonomy" id="1312364"/>
    <lineage>
        <taxon>Bacteria</taxon>
        <taxon>Pseudomonadati</taxon>
        <taxon>Pseudomonadota</taxon>
        <taxon>Alphaproteobacteria</taxon>
        <taxon>Caulobacterales</taxon>
        <taxon>Caulobacteraceae</taxon>
        <taxon>Brevundimonas</taxon>
    </lineage>
</organism>
<dbReference type="InterPro" id="IPR001638">
    <property type="entry name" value="Solute-binding_3/MltF_N"/>
</dbReference>
<dbReference type="CDD" id="cd13692">
    <property type="entry name" value="PBP2_BztA"/>
    <property type="match status" value="1"/>
</dbReference>
<dbReference type="PANTHER" id="PTHR30085">
    <property type="entry name" value="AMINO ACID ABC TRANSPORTER PERMEASE"/>
    <property type="match status" value="1"/>
</dbReference>
<accession>A0ABY4SPC0</accession>
<comment type="similarity">
    <text evidence="1 4">Belongs to the bacterial solute-binding protein 3 family.</text>
</comment>
<proteinExistence type="inferred from homology"/>
<evidence type="ECO:0000256" key="2">
    <source>
        <dbReference type="ARBA" id="ARBA00022448"/>
    </source>
</evidence>
<reference evidence="7" key="1">
    <citation type="submission" date="2022-05" db="EMBL/GenBank/DDBJ databases">
        <title>Brevundimonas albigilva TT17 genome sequence.</title>
        <authorList>
            <person name="Lee K."/>
            <person name="Son H."/>
        </authorList>
    </citation>
    <scope>NUCLEOTIDE SEQUENCE</scope>
    <source>
        <strain evidence="7">TT17</strain>
    </source>
</reference>
<keyword evidence="8" id="KW-1185">Reference proteome</keyword>
<dbReference type="PROSITE" id="PS01039">
    <property type="entry name" value="SBP_BACTERIAL_3"/>
    <property type="match status" value="1"/>
</dbReference>
<dbReference type="SMART" id="SM00062">
    <property type="entry name" value="PBPb"/>
    <property type="match status" value="1"/>
</dbReference>
<dbReference type="Proteomes" id="UP001055429">
    <property type="component" value="Chromosome"/>
</dbReference>
<feature type="region of interest" description="Disordered" evidence="5">
    <location>
        <begin position="22"/>
        <end position="44"/>
    </location>
</feature>
<dbReference type="RefSeq" id="WP_249750578.1">
    <property type="nucleotide sequence ID" value="NZ_CP097298.1"/>
</dbReference>
<evidence type="ECO:0000256" key="3">
    <source>
        <dbReference type="ARBA" id="ARBA00022729"/>
    </source>
</evidence>
<dbReference type="InterPro" id="IPR051455">
    <property type="entry name" value="Bact_solute-bind_prot3"/>
</dbReference>